<dbReference type="EMBL" id="JAIVGD010000015">
    <property type="protein sequence ID" value="KAH0759928.1"/>
    <property type="molecule type" value="Genomic_DNA"/>
</dbReference>
<protein>
    <submittedName>
        <fullName evidence="1">Uncharacterized protein</fullName>
    </submittedName>
</protein>
<dbReference type="Proteomes" id="UP000826656">
    <property type="component" value="Unassembled WGS sequence"/>
</dbReference>
<evidence type="ECO:0000313" key="1">
    <source>
        <dbReference type="EMBL" id="KAH0759928.1"/>
    </source>
</evidence>
<gene>
    <name evidence="1" type="ORF">KY290_023421</name>
</gene>
<sequence length="160" mass="18118">MHRVRGELVGRFIGSLVPHTALHKVMIGSWESLFKSVFIRNFLSFDILLSRYSLLSSSSIPKVRTSPTALPAAQGVAALDTQQTYPPIAQSCFPWNFGRGTIFQYDDILVCDGPGKVEEWIPFYRVVVDVWWSDGWWERVIAGFDVYGSGHLQVYFPGMK</sequence>
<evidence type="ECO:0000313" key="2">
    <source>
        <dbReference type="Proteomes" id="UP000826656"/>
    </source>
</evidence>
<keyword evidence="2" id="KW-1185">Reference proteome</keyword>
<name>A0ABQ7V869_SOLTU</name>
<organism evidence="1 2">
    <name type="scientific">Solanum tuberosum</name>
    <name type="common">Potato</name>
    <dbReference type="NCBI Taxonomy" id="4113"/>
    <lineage>
        <taxon>Eukaryota</taxon>
        <taxon>Viridiplantae</taxon>
        <taxon>Streptophyta</taxon>
        <taxon>Embryophyta</taxon>
        <taxon>Tracheophyta</taxon>
        <taxon>Spermatophyta</taxon>
        <taxon>Magnoliopsida</taxon>
        <taxon>eudicotyledons</taxon>
        <taxon>Gunneridae</taxon>
        <taxon>Pentapetalae</taxon>
        <taxon>asterids</taxon>
        <taxon>lamiids</taxon>
        <taxon>Solanales</taxon>
        <taxon>Solanaceae</taxon>
        <taxon>Solanoideae</taxon>
        <taxon>Solaneae</taxon>
        <taxon>Solanum</taxon>
    </lineage>
</organism>
<comment type="caution">
    <text evidence="1">The sequence shown here is derived from an EMBL/GenBank/DDBJ whole genome shotgun (WGS) entry which is preliminary data.</text>
</comment>
<reference evidence="1 2" key="1">
    <citation type="journal article" date="2021" name="bioRxiv">
        <title>Chromosome-scale and haplotype-resolved genome assembly of a tetraploid potato cultivar.</title>
        <authorList>
            <person name="Sun H."/>
            <person name="Jiao W.-B."/>
            <person name="Krause K."/>
            <person name="Campoy J.A."/>
            <person name="Goel M."/>
            <person name="Folz-Donahue K."/>
            <person name="Kukat C."/>
            <person name="Huettel B."/>
            <person name="Schneeberger K."/>
        </authorList>
    </citation>
    <scope>NUCLEOTIDE SEQUENCE [LARGE SCALE GENOMIC DNA]</scope>
    <source>
        <strain evidence="1">SolTubOtavaFocal</strain>
        <tissue evidence="1">Leaves</tissue>
    </source>
</reference>
<proteinExistence type="predicted"/>
<accession>A0ABQ7V869</accession>